<evidence type="ECO:0000313" key="1">
    <source>
        <dbReference type="EMBL" id="RMI27987.1"/>
    </source>
</evidence>
<gene>
    <name evidence="1" type="ORF">EBN03_32085</name>
</gene>
<accession>A0A3M2KQQ9</accession>
<keyword evidence="2" id="KW-1185">Reference proteome</keyword>
<dbReference type="OrthoDB" id="9800237at2"/>
<dbReference type="RefSeq" id="WP_122191926.1">
    <property type="nucleotide sequence ID" value="NZ_RFFH01000027.1"/>
</dbReference>
<dbReference type="AlphaFoldDB" id="A0A3M2KQQ9"/>
<evidence type="ECO:0000313" key="2">
    <source>
        <dbReference type="Proteomes" id="UP000279275"/>
    </source>
</evidence>
<dbReference type="EMBL" id="RFFH01000027">
    <property type="protein sequence ID" value="RMI27987.1"/>
    <property type="molecule type" value="Genomic_DNA"/>
</dbReference>
<dbReference type="Gene3D" id="3.10.129.10">
    <property type="entry name" value="Hotdog Thioesterase"/>
    <property type="match status" value="1"/>
</dbReference>
<dbReference type="Proteomes" id="UP000279275">
    <property type="component" value="Unassembled WGS sequence"/>
</dbReference>
<name>A0A3M2KQQ9_9NOCA</name>
<comment type="caution">
    <text evidence="1">The sequence shown here is derived from an EMBL/GenBank/DDBJ whole genome shotgun (WGS) entry which is preliminary data.</text>
</comment>
<proteinExistence type="predicted"/>
<evidence type="ECO:0008006" key="3">
    <source>
        <dbReference type="Google" id="ProtNLM"/>
    </source>
</evidence>
<reference evidence="1 2" key="1">
    <citation type="submission" date="2018-10" db="EMBL/GenBank/DDBJ databases">
        <title>Isolation from cow dung.</title>
        <authorList>
            <person name="Ling L."/>
        </authorList>
    </citation>
    <scope>NUCLEOTIDE SEQUENCE [LARGE SCALE GENOMIC DNA]</scope>
    <source>
        <strain evidence="1 2">NEAU-LL90</strain>
    </source>
</reference>
<organism evidence="1 2">
    <name type="scientific">Nocardia stercoris</name>
    <dbReference type="NCBI Taxonomy" id="2483361"/>
    <lineage>
        <taxon>Bacteria</taxon>
        <taxon>Bacillati</taxon>
        <taxon>Actinomycetota</taxon>
        <taxon>Actinomycetes</taxon>
        <taxon>Mycobacteriales</taxon>
        <taxon>Nocardiaceae</taxon>
        <taxon>Nocardia</taxon>
    </lineage>
</organism>
<protein>
    <recommendedName>
        <fullName evidence="3">N-terminal of MaoC-like dehydratase domain-containing protein</fullName>
    </recommendedName>
</protein>
<sequence length="204" mass="21711">MPHVAESGRIAAPVDLELRADAIRAFAAAAGADAAEYFDAANPVVPPTFLSAERMPAGSLETDHCFFTPPPRAGDRLTVVDGAERTVETADGVARSESVTRYYDRTGRLIAESWASAPTDSTVGEVDSAPAAARLAAYATDWLGAGNVRRFRTRSVAAGEIAHCSGHIVQQYVRDREPRVDVTLVGTDRDGAVVIRAWATFAQP</sequence>